<evidence type="ECO:0000256" key="1">
    <source>
        <dbReference type="SAM" id="MobiDB-lite"/>
    </source>
</evidence>
<feature type="compositionally biased region" description="Basic residues" evidence="1">
    <location>
        <begin position="9"/>
        <end position="19"/>
    </location>
</feature>
<sequence>MTEVDRASKRARGTGRRQRGCFAFPPVSETGPASKRCPEWTYPASEEHLIPTWRSW</sequence>
<proteinExistence type="predicted"/>
<evidence type="ECO:0000313" key="2">
    <source>
        <dbReference type="EMBL" id="KFM23356.1"/>
    </source>
</evidence>
<dbReference type="RefSeq" id="XP_011396226.1">
    <property type="nucleotide sequence ID" value="XM_011397924.1"/>
</dbReference>
<accession>A0A087SCA2</accession>
<name>A0A087SCA2_AUXPR</name>
<dbReference type="AlphaFoldDB" id="A0A087SCA2"/>
<protein>
    <submittedName>
        <fullName evidence="2">Uncharacterized protein</fullName>
    </submittedName>
</protein>
<keyword evidence="3" id="KW-1185">Reference proteome</keyword>
<reference evidence="2 3" key="1">
    <citation type="journal article" date="2014" name="BMC Genomics">
        <title>Oil accumulation mechanisms of the oleaginous microalga Chlorella protothecoides revealed through its genome, transcriptomes, and proteomes.</title>
        <authorList>
            <person name="Gao C."/>
            <person name="Wang Y."/>
            <person name="Shen Y."/>
            <person name="Yan D."/>
            <person name="He X."/>
            <person name="Dai J."/>
            <person name="Wu Q."/>
        </authorList>
    </citation>
    <scope>NUCLEOTIDE SEQUENCE [LARGE SCALE GENOMIC DNA]</scope>
    <source>
        <strain evidence="2 3">0710</strain>
    </source>
</reference>
<dbReference type="GeneID" id="23612443"/>
<organism evidence="2 3">
    <name type="scientific">Auxenochlorella protothecoides</name>
    <name type="common">Green microalga</name>
    <name type="synonym">Chlorella protothecoides</name>
    <dbReference type="NCBI Taxonomy" id="3075"/>
    <lineage>
        <taxon>Eukaryota</taxon>
        <taxon>Viridiplantae</taxon>
        <taxon>Chlorophyta</taxon>
        <taxon>core chlorophytes</taxon>
        <taxon>Trebouxiophyceae</taxon>
        <taxon>Chlorellales</taxon>
        <taxon>Chlorellaceae</taxon>
        <taxon>Auxenochlorella</taxon>
    </lineage>
</organism>
<feature type="region of interest" description="Disordered" evidence="1">
    <location>
        <begin position="1"/>
        <end position="35"/>
    </location>
</feature>
<dbReference type="EMBL" id="KL662090">
    <property type="protein sequence ID" value="KFM23356.1"/>
    <property type="molecule type" value="Genomic_DNA"/>
</dbReference>
<dbReference type="Proteomes" id="UP000028924">
    <property type="component" value="Unassembled WGS sequence"/>
</dbReference>
<evidence type="ECO:0000313" key="3">
    <source>
        <dbReference type="Proteomes" id="UP000028924"/>
    </source>
</evidence>
<dbReference type="KEGG" id="apro:F751_1052"/>
<gene>
    <name evidence="2" type="ORF">F751_1052</name>
</gene>